<dbReference type="EMBL" id="LUGH01001847">
    <property type="protein sequence ID" value="OBZ80680.1"/>
    <property type="molecule type" value="Genomic_DNA"/>
</dbReference>
<keyword evidence="3" id="KW-1185">Reference proteome</keyword>
<protein>
    <submittedName>
        <fullName evidence="2">Uncharacterized protein</fullName>
    </submittedName>
</protein>
<reference evidence="2 3" key="1">
    <citation type="submission" date="2016-03" db="EMBL/GenBank/DDBJ databases">
        <title>Choanephora cucurbitarum.</title>
        <authorList>
            <person name="Min B."/>
            <person name="Park H."/>
            <person name="Park J.-H."/>
            <person name="Shin H.-D."/>
            <person name="Choi I.-G."/>
        </authorList>
    </citation>
    <scope>NUCLEOTIDE SEQUENCE [LARGE SCALE GENOMIC DNA]</scope>
    <source>
        <strain evidence="2 3">KUS-F28377</strain>
    </source>
</reference>
<name>A0A1C7MV37_9FUNG</name>
<dbReference type="OrthoDB" id="2285904at2759"/>
<gene>
    <name evidence="2" type="ORF">A0J61_11271</name>
</gene>
<evidence type="ECO:0000256" key="1">
    <source>
        <dbReference type="SAM" id="MobiDB-lite"/>
    </source>
</evidence>
<evidence type="ECO:0000313" key="2">
    <source>
        <dbReference type="EMBL" id="OBZ80680.1"/>
    </source>
</evidence>
<feature type="compositionally biased region" description="Acidic residues" evidence="1">
    <location>
        <begin position="166"/>
        <end position="181"/>
    </location>
</feature>
<dbReference type="AlphaFoldDB" id="A0A1C7MV37"/>
<dbReference type="InParanoid" id="A0A1C7MV37"/>
<sequence length="181" mass="20442">MLNYAFLVDDAGAISSQESRGKALSDILPTSGSSSNQEFLPPPLTTNCVESRAFEKLYKNIFNQGHLQIIHSAYFGPIRTKQDTLNKNPIIKVFVDAMPPREDEKCNVDTYLMKKAYSMYFRLAIPKGKLKQQEEPNLIDDDNNELLDLMNLAEELPAAEGRILELEDDATQDNNDTPEEE</sequence>
<evidence type="ECO:0000313" key="3">
    <source>
        <dbReference type="Proteomes" id="UP000093000"/>
    </source>
</evidence>
<dbReference type="Proteomes" id="UP000093000">
    <property type="component" value="Unassembled WGS sequence"/>
</dbReference>
<accession>A0A1C7MV37</accession>
<comment type="caution">
    <text evidence="2">The sequence shown here is derived from an EMBL/GenBank/DDBJ whole genome shotgun (WGS) entry which is preliminary data.</text>
</comment>
<feature type="region of interest" description="Disordered" evidence="1">
    <location>
        <begin position="161"/>
        <end position="181"/>
    </location>
</feature>
<proteinExistence type="predicted"/>
<organism evidence="2 3">
    <name type="scientific">Choanephora cucurbitarum</name>
    <dbReference type="NCBI Taxonomy" id="101091"/>
    <lineage>
        <taxon>Eukaryota</taxon>
        <taxon>Fungi</taxon>
        <taxon>Fungi incertae sedis</taxon>
        <taxon>Mucoromycota</taxon>
        <taxon>Mucoromycotina</taxon>
        <taxon>Mucoromycetes</taxon>
        <taxon>Mucorales</taxon>
        <taxon>Mucorineae</taxon>
        <taxon>Choanephoraceae</taxon>
        <taxon>Choanephoroideae</taxon>
        <taxon>Choanephora</taxon>
    </lineage>
</organism>